<dbReference type="WBParaSite" id="Hba_09751">
    <property type="protein sequence ID" value="Hba_09751"/>
    <property type="gene ID" value="Hba_09751"/>
</dbReference>
<sequence length="72" mass="7180">MRYGGPPFMDSPGQAFAPSGMMPNGGVMCSQAPMSMSSPGIPPASADGHGPPSFMMGGMPTSSSSMPVTILS</sequence>
<keyword evidence="2" id="KW-1185">Reference proteome</keyword>
<name>A0A1I7WX59_HETBA</name>
<evidence type="ECO:0000313" key="2">
    <source>
        <dbReference type="Proteomes" id="UP000095283"/>
    </source>
</evidence>
<organism evidence="2 3">
    <name type="scientific">Heterorhabditis bacteriophora</name>
    <name type="common">Entomopathogenic nematode worm</name>
    <dbReference type="NCBI Taxonomy" id="37862"/>
    <lineage>
        <taxon>Eukaryota</taxon>
        <taxon>Metazoa</taxon>
        <taxon>Ecdysozoa</taxon>
        <taxon>Nematoda</taxon>
        <taxon>Chromadorea</taxon>
        <taxon>Rhabditida</taxon>
        <taxon>Rhabditina</taxon>
        <taxon>Rhabditomorpha</taxon>
        <taxon>Strongyloidea</taxon>
        <taxon>Heterorhabditidae</taxon>
        <taxon>Heterorhabditis</taxon>
    </lineage>
</organism>
<dbReference type="AlphaFoldDB" id="A0A1I7WX59"/>
<dbReference type="Proteomes" id="UP000095283">
    <property type="component" value="Unplaced"/>
</dbReference>
<feature type="compositionally biased region" description="Low complexity" evidence="1">
    <location>
        <begin position="48"/>
        <end position="72"/>
    </location>
</feature>
<reference evidence="3" key="1">
    <citation type="submission" date="2016-11" db="UniProtKB">
        <authorList>
            <consortium name="WormBaseParasite"/>
        </authorList>
    </citation>
    <scope>IDENTIFICATION</scope>
</reference>
<proteinExistence type="predicted"/>
<protein>
    <submittedName>
        <fullName evidence="3">Single stranded DNA binding protein 4</fullName>
    </submittedName>
</protein>
<feature type="region of interest" description="Disordered" evidence="1">
    <location>
        <begin position="28"/>
        <end position="72"/>
    </location>
</feature>
<accession>A0A1I7WX59</accession>
<evidence type="ECO:0000313" key="3">
    <source>
        <dbReference type="WBParaSite" id="Hba_09751"/>
    </source>
</evidence>
<evidence type="ECO:0000256" key="1">
    <source>
        <dbReference type="SAM" id="MobiDB-lite"/>
    </source>
</evidence>